<dbReference type="AlphaFoldDB" id="A0A853FEF7"/>
<dbReference type="SUPFAM" id="SSF54593">
    <property type="entry name" value="Glyoxalase/Bleomycin resistance protein/Dihydroxybiphenyl dioxygenase"/>
    <property type="match status" value="1"/>
</dbReference>
<protein>
    <submittedName>
        <fullName evidence="2">VOC family protein</fullName>
    </submittedName>
</protein>
<dbReference type="PANTHER" id="PTHR40265">
    <property type="entry name" value="BLL2707 PROTEIN"/>
    <property type="match status" value="1"/>
</dbReference>
<evidence type="ECO:0000313" key="2">
    <source>
        <dbReference type="EMBL" id="NYT36891.1"/>
    </source>
</evidence>
<reference evidence="2 3" key="1">
    <citation type="submission" date="2020-07" db="EMBL/GenBank/DDBJ databases">
        <title>Taxonomic revisions and descriptions of new bacterial species based on genomic comparisons in the high-G+C-content subgroup of the family Alcaligenaceae.</title>
        <authorList>
            <person name="Szabo A."/>
            <person name="Felfoldi T."/>
        </authorList>
    </citation>
    <scope>NUCLEOTIDE SEQUENCE [LARGE SCALE GENOMIC DNA]</scope>
    <source>
        <strain evidence="2 3">DSM 25264</strain>
    </source>
</reference>
<dbReference type="RefSeq" id="WP_167668885.1">
    <property type="nucleotide sequence ID" value="NZ_JACCEW010000002.1"/>
</dbReference>
<dbReference type="InterPro" id="IPR025870">
    <property type="entry name" value="Glyoxalase-like_dom"/>
</dbReference>
<evidence type="ECO:0000259" key="1">
    <source>
        <dbReference type="Pfam" id="PF13468"/>
    </source>
</evidence>
<dbReference type="PANTHER" id="PTHR40265:SF1">
    <property type="entry name" value="GLYOXALASE-LIKE DOMAIN-CONTAINING PROTEIN"/>
    <property type="match status" value="1"/>
</dbReference>
<keyword evidence="3" id="KW-1185">Reference proteome</keyword>
<gene>
    <name evidence="2" type="ORF">H0A68_08395</name>
</gene>
<organism evidence="2 3">
    <name type="scientific">Allopusillimonas soli</name>
    <dbReference type="NCBI Taxonomy" id="659016"/>
    <lineage>
        <taxon>Bacteria</taxon>
        <taxon>Pseudomonadati</taxon>
        <taxon>Pseudomonadota</taxon>
        <taxon>Betaproteobacteria</taxon>
        <taxon>Burkholderiales</taxon>
        <taxon>Alcaligenaceae</taxon>
        <taxon>Allopusillimonas</taxon>
    </lineage>
</organism>
<feature type="domain" description="Glyoxalase-like" evidence="1">
    <location>
        <begin position="6"/>
        <end position="182"/>
    </location>
</feature>
<proteinExistence type="predicted"/>
<name>A0A853FEF7_9BURK</name>
<dbReference type="Pfam" id="PF13468">
    <property type="entry name" value="Glyoxalase_3"/>
    <property type="match status" value="1"/>
</dbReference>
<accession>A0A853FEF7</accession>
<dbReference type="Gene3D" id="3.10.180.10">
    <property type="entry name" value="2,3-Dihydroxybiphenyl 1,2-Dioxygenase, domain 1"/>
    <property type="match status" value="1"/>
</dbReference>
<evidence type="ECO:0000313" key="3">
    <source>
        <dbReference type="Proteomes" id="UP000580517"/>
    </source>
</evidence>
<comment type="caution">
    <text evidence="2">The sequence shown here is derived from an EMBL/GenBank/DDBJ whole genome shotgun (WGS) entry which is preliminary data.</text>
</comment>
<dbReference type="Proteomes" id="UP000580517">
    <property type="component" value="Unassembled WGS sequence"/>
</dbReference>
<sequence>MEALAFDHLVLMLRDRLMSLAPSFEEDGYCLTDLAVHNLGSINRLITLHGSYIELLGWPGGQPPARKEIAQSPLGLDALVFRTCDALQTYEHLKRRQFDVNPVQHLERPCVIDGKNCLASFETVRFAVQPIAGFRVYFCQHMTPDYVWQDHLMRHANGATRLDAIEIRARHPETVARTLGSLTHADARNMKDGTYRVPLANLDIDILPDASLQDARIDGAVLTDGRGRRWRFNTNVP</sequence>
<dbReference type="EMBL" id="JACCEW010000002">
    <property type="protein sequence ID" value="NYT36891.1"/>
    <property type="molecule type" value="Genomic_DNA"/>
</dbReference>
<dbReference type="InterPro" id="IPR029068">
    <property type="entry name" value="Glyas_Bleomycin-R_OHBP_Dase"/>
</dbReference>